<protein>
    <recommendedName>
        <fullName evidence="2">Peptidase S49 domain-containing protein</fullName>
    </recommendedName>
</protein>
<evidence type="ECO:0000313" key="3">
    <source>
        <dbReference type="EMBL" id="CAG9329757.1"/>
    </source>
</evidence>
<dbReference type="Proteomes" id="UP001162131">
    <property type="component" value="Unassembled WGS sequence"/>
</dbReference>
<comment type="similarity">
    <text evidence="1">Belongs to the peptidase S49 family.</text>
</comment>
<evidence type="ECO:0000313" key="4">
    <source>
        <dbReference type="Proteomes" id="UP001162131"/>
    </source>
</evidence>
<dbReference type="EMBL" id="CAJZBQ010000048">
    <property type="protein sequence ID" value="CAG9329757.1"/>
    <property type="molecule type" value="Genomic_DNA"/>
</dbReference>
<dbReference type="GO" id="GO:0006508">
    <property type="term" value="P:proteolysis"/>
    <property type="evidence" value="ECO:0007669"/>
    <property type="project" value="InterPro"/>
</dbReference>
<dbReference type="GO" id="GO:0008233">
    <property type="term" value="F:peptidase activity"/>
    <property type="evidence" value="ECO:0007669"/>
    <property type="project" value="InterPro"/>
</dbReference>
<name>A0AAU9K283_9CILI</name>
<organism evidence="3 4">
    <name type="scientific">Blepharisma stoltei</name>
    <dbReference type="NCBI Taxonomy" id="1481888"/>
    <lineage>
        <taxon>Eukaryota</taxon>
        <taxon>Sar</taxon>
        <taxon>Alveolata</taxon>
        <taxon>Ciliophora</taxon>
        <taxon>Postciliodesmatophora</taxon>
        <taxon>Heterotrichea</taxon>
        <taxon>Heterotrichida</taxon>
        <taxon>Blepharismidae</taxon>
        <taxon>Blepharisma</taxon>
    </lineage>
</organism>
<dbReference type="InterPro" id="IPR002142">
    <property type="entry name" value="Peptidase_S49"/>
</dbReference>
<dbReference type="Pfam" id="PF01343">
    <property type="entry name" value="Peptidase_S49"/>
    <property type="match status" value="1"/>
</dbReference>
<dbReference type="PANTHER" id="PTHR42987">
    <property type="entry name" value="PEPTIDASE S49"/>
    <property type="match status" value="1"/>
</dbReference>
<comment type="caution">
    <text evidence="3">The sequence shown here is derived from an EMBL/GenBank/DDBJ whole genome shotgun (WGS) entry which is preliminary data.</text>
</comment>
<feature type="domain" description="Peptidase S49" evidence="2">
    <location>
        <begin position="75"/>
        <end position="223"/>
    </location>
</feature>
<sequence>MIARFAKSLKSIVAHTHISGAVNQKTALKLEEDLHKLRWSSPKMIAVSINTAHGSFGQAQQIVHMLKAASDKFDCPIYTFAQDIAAGPGYYILASGNKVFADPHSIIGNISVNYNTLGLTEFSKQFQVTLQNVAHGKHKLRLNSFEKVKSEDEAWLKGILGEWLNIFKKHVLESRGNRIPRDAELEKKIFSGDSFIAKKAIELGLVDSLGEVYSVVEKEFAGVKVREFPAKDYKAGPNYEVLLMKLRDGTITESEMYEAVDELSVNFLSNRMQVMTPY</sequence>
<dbReference type="PANTHER" id="PTHR42987:SF4">
    <property type="entry name" value="PROTEASE SOHB-RELATED"/>
    <property type="match status" value="1"/>
</dbReference>
<evidence type="ECO:0000259" key="2">
    <source>
        <dbReference type="Pfam" id="PF01343"/>
    </source>
</evidence>
<dbReference type="SUPFAM" id="SSF52096">
    <property type="entry name" value="ClpP/crotonase"/>
    <property type="match status" value="1"/>
</dbReference>
<dbReference type="Gene3D" id="3.90.226.10">
    <property type="entry name" value="2-enoyl-CoA Hydratase, Chain A, domain 1"/>
    <property type="match status" value="1"/>
</dbReference>
<dbReference type="InterPro" id="IPR029045">
    <property type="entry name" value="ClpP/crotonase-like_dom_sf"/>
</dbReference>
<keyword evidence="4" id="KW-1185">Reference proteome</keyword>
<proteinExistence type="inferred from homology"/>
<accession>A0AAU9K283</accession>
<dbReference type="AlphaFoldDB" id="A0AAU9K283"/>
<evidence type="ECO:0000256" key="1">
    <source>
        <dbReference type="ARBA" id="ARBA00008683"/>
    </source>
</evidence>
<gene>
    <name evidence="3" type="ORF">BSTOLATCC_MIC49376</name>
</gene>
<reference evidence="3" key="1">
    <citation type="submission" date="2021-09" db="EMBL/GenBank/DDBJ databases">
        <authorList>
            <consortium name="AG Swart"/>
            <person name="Singh M."/>
            <person name="Singh A."/>
            <person name="Seah K."/>
            <person name="Emmerich C."/>
        </authorList>
    </citation>
    <scope>NUCLEOTIDE SEQUENCE</scope>
    <source>
        <strain evidence="3">ATCC30299</strain>
    </source>
</reference>